<dbReference type="PANTHER" id="PTHR37302:SF3">
    <property type="entry name" value="DAMAGE-INDUCIBLE PROTEIN DINB"/>
    <property type="match status" value="1"/>
</dbReference>
<name>A0A120FJP3_9HYPH</name>
<dbReference type="Gene3D" id="1.20.120.450">
    <property type="entry name" value="dinb family like domain"/>
    <property type="match status" value="1"/>
</dbReference>
<dbReference type="PANTHER" id="PTHR37302">
    <property type="entry name" value="SLR1116 PROTEIN"/>
    <property type="match status" value="1"/>
</dbReference>
<dbReference type="GO" id="GO:0046872">
    <property type="term" value="F:metal ion binding"/>
    <property type="evidence" value="ECO:0007669"/>
    <property type="project" value="UniProtKB-KW"/>
</dbReference>
<comment type="caution">
    <text evidence="4">The sequence shown here is derived from an EMBL/GenBank/DDBJ whole genome shotgun (WGS) entry which is preliminary data.</text>
</comment>
<dbReference type="InterPro" id="IPR007837">
    <property type="entry name" value="DinB"/>
</dbReference>
<keyword evidence="2 3" id="KW-0479">Metal-binding</keyword>
<evidence type="ECO:0000256" key="3">
    <source>
        <dbReference type="PIRSR" id="PIRSR607837-1"/>
    </source>
</evidence>
<reference evidence="4 5" key="1">
    <citation type="submission" date="2015-11" db="EMBL/GenBank/DDBJ databases">
        <title>Draft Genome Sequence of the Strain BR 10423 (Rhizobium sp.) isolated from nodules of Mimosa pudica.</title>
        <authorList>
            <person name="Barauna A.C."/>
            <person name="Zilli J.E."/>
            <person name="Simoes-Araujo J.L."/>
            <person name="Reis V.M."/>
            <person name="James E.K."/>
            <person name="Reis F.B.Jr."/>
            <person name="Rouws L.F."/>
            <person name="Passos S.R."/>
            <person name="Gois S.R."/>
        </authorList>
    </citation>
    <scope>NUCLEOTIDE SEQUENCE [LARGE SCALE GENOMIC DNA]</scope>
    <source>
        <strain evidence="4 5">BR10423</strain>
    </source>
</reference>
<protein>
    <submittedName>
        <fullName evidence="4">Damage-inducible protein DinB</fullName>
    </submittedName>
</protein>
<evidence type="ECO:0000313" key="4">
    <source>
        <dbReference type="EMBL" id="KWV49387.1"/>
    </source>
</evidence>
<feature type="binding site" evidence="3">
    <location>
        <position position="137"/>
    </location>
    <ligand>
        <name>a divalent metal cation</name>
        <dbReference type="ChEBI" id="CHEBI:60240"/>
    </ligand>
</feature>
<comment type="similarity">
    <text evidence="1">Belongs to the DinB family.</text>
</comment>
<proteinExistence type="inferred from homology"/>
<feature type="binding site" evidence="3">
    <location>
        <position position="53"/>
    </location>
    <ligand>
        <name>a divalent metal cation</name>
        <dbReference type="ChEBI" id="CHEBI:60240"/>
    </ligand>
</feature>
<organism evidence="4 5">
    <name type="scientific">Rhizobium altiplani</name>
    <dbReference type="NCBI Taxonomy" id="1864509"/>
    <lineage>
        <taxon>Bacteria</taxon>
        <taxon>Pseudomonadati</taxon>
        <taxon>Pseudomonadota</taxon>
        <taxon>Alphaproteobacteria</taxon>
        <taxon>Hyphomicrobiales</taxon>
        <taxon>Rhizobiaceae</taxon>
        <taxon>Rhizobium/Agrobacterium group</taxon>
        <taxon>Rhizobium</taxon>
    </lineage>
</organism>
<evidence type="ECO:0000256" key="1">
    <source>
        <dbReference type="ARBA" id="ARBA00008635"/>
    </source>
</evidence>
<keyword evidence="5" id="KW-1185">Reference proteome</keyword>
<dbReference type="Proteomes" id="UP000068164">
    <property type="component" value="Unassembled WGS sequence"/>
</dbReference>
<dbReference type="RefSeq" id="WP_025660891.1">
    <property type="nucleotide sequence ID" value="NZ_LNCD01000091.1"/>
</dbReference>
<feature type="binding site" evidence="3">
    <location>
        <position position="141"/>
    </location>
    <ligand>
        <name>a divalent metal cation</name>
        <dbReference type="ChEBI" id="CHEBI:60240"/>
    </ligand>
</feature>
<dbReference type="AlphaFoldDB" id="A0A120FJP3"/>
<dbReference type="OrthoDB" id="9807509at2"/>
<dbReference type="EMBL" id="LNCD01000091">
    <property type="protein sequence ID" value="KWV49387.1"/>
    <property type="molecule type" value="Genomic_DNA"/>
</dbReference>
<gene>
    <name evidence="4" type="ORF">AS026_10690</name>
</gene>
<evidence type="ECO:0000256" key="2">
    <source>
        <dbReference type="ARBA" id="ARBA00022723"/>
    </source>
</evidence>
<dbReference type="SUPFAM" id="SSF109854">
    <property type="entry name" value="DinB/YfiT-like putative metalloenzymes"/>
    <property type="match status" value="1"/>
</dbReference>
<accession>A0A120FJP3</accession>
<sequence length="187" mass="20978">MPTFDPCRTTRKLAYNNALANYRLHEACSRLKPGEFEAARASFFPSIKATLNHILTVDWFYVDALEGGTLGPAAWDVEEPFDDIAALAAEQAKVDRRLVALCEAATPEKLASTTEIHRAGRIQRERMEDVLNHLFQHQTHHRGQIHAMLAGTSVHPPQLDEFIVADDGRFRSGDIAALGWSEEQLMR</sequence>
<dbReference type="InterPro" id="IPR034660">
    <property type="entry name" value="DinB/YfiT-like"/>
</dbReference>
<dbReference type="Pfam" id="PF05163">
    <property type="entry name" value="DinB"/>
    <property type="match status" value="1"/>
</dbReference>
<evidence type="ECO:0000313" key="5">
    <source>
        <dbReference type="Proteomes" id="UP000068164"/>
    </source>
</evidence>